<dbReference type="AlphaFoldDB" id="A0A8J4CY62"/>
<keyword evidence="1" id="KW-0732">Signal</keyword>
<evidence type="ECO:0000313" key="2">
    <source>
        <dbReference type="EMBL" id="GIL87825.1"/>
    </source>
</evidence>
<keyword evidence="3" id="KW-1185">Reference proteome</keyword>
<accession>A0A8J4CY62</accession>
<evidence type="ECO:0000256" key="1">
    <source>
        <dbReference type="SAM" id="SignalP"/>
    </source>
</evidence>
<evidence type="ECO:0000313" key="3">
    <source>
        <dbReference type="Proteomes" id="UP000747110"/>
    </source>
</evidence>
<name>A0A8J4CY62_9CHLO</name>
<dbReference type="EMBL" id="BNCP01000041">
    <property type="protein sequence ID" value="GIL87825.1"/>
    <property type="molecule type" value="Genomic_DNA"/>
</dbReference>
<gene>
    <name evidence="2" type="ORF">Vretifemale_15873</name>
</gene>
<reference evidence="2" key="1">
    <citation type="journal article" date="2021" name="Proc. Natl. Acad. Sci. U.S.A.">
        <title>Three genomes in the algal genus Volvox reveal the fate of a haploid sex-determining region after a transition to homothallism.</title>
        <authorList>
            <person name="Yamamoto K."/>
            <person name="Hamaji T."/>
            <person name="Kawai-Toyooka H."/>
            <person name="Matsuzaki R."/>
            <person name="Takahashi F."/>
            <person name="Nishimura Y."/>
            <person name="Kawachi M."/>
            <person name="Noguchi H."/>
            <person name="Minakuchi Y."/>
            <person name="Umen J.G."/>
            <person name="Toyoda A."/>
            <person name="Nozaki H."/>
        </authorList>
    </citation>
    <scope>NUCLEOTIDE SEQUENCE</scope>
    <source>
        <strain evidence="2">NIES-3786</strain>
    </source>
</reference>
<feature type="signal peptide" evidence="1">
    <location>
        <begin position="1"/>
        <end position="26"/>
    </location>
</feature>
<dbReference type="Proteomes" id="UP000747110">
    <property type="component" value="Unassembled WGS sequence"/>
</dbReference>
<feature type="chain" id="PRO_5035278556" description="Secreted protein" evidence="1">
    <location>
        <begin position="27"/>
        <end position="102"/>
    </location>
</feature>
<comment type="caution">
    <text evidence="2">The sequence shown here is derived from an EMBL/GenBank/DDBJ whole genome shotgun (WGS) entry which is preliminary data.</text>
</comment>
<sequence>MAPRAAAAAAFHLSYCIIAALEATYGMPFSGVDGGGATSSHSVPRLSHDATEVVVSPLSPARVLLSRNAACEPSSHSCDGGDTCGTVGGAPPAIAMIGSALR</sequence>
<proteinExistence type="predicted"/>
<protein>
    <recommendedName>
        <fullName evidence="4">Secreted protein</fullName>
    </recommendedName>
</protein>
<organism evidence="2 3">
    <name type="scientific">Volvox reticuliferus</name>
    <dbReference type="NCBI Taxonomy" id="1737510"/>
    <lineage>
        <taxon>Eukaryota</taxon>
        <taxon>Viridiplantae</taxon>
        <taxon>Chlorophyta</taxon>
        <taxon>core chlorophytes</taxon>
        <taxon>Chlorophyceae</taxon>
        <taxon>CS clade</taxon>
        <taxon>Chlamydomonadales</taxon>
        <taxon>Volvocaceae</taxon>
        <taxon>Volvox</taxon>
    </lineage>
</organism>
<evidence type="ECO:0008006" key="4">
    <source>
        <dbReference type="Google" id="ProtNLM"/>
    </source>
</evidence>